<accession>A0AAJ1VI55</accession>
<evidence type="ECO:0000313" key="2">
    <source>
        <dbReference type="EMBL" id="MDN4011105.1"/>
    </source>
</evidence>
<dbReference type="InterPro" id="IPR049211">
    <property type="entry name" value="DUF6814"/>
</dbReference>
<organism evidence="2 3">
    <name type="scientific">Chryseobacterium gambrini</name>
    <dbReference type="NCBI Taxonomy" id="373672"/>
    <lineage>
        <taxon>Bacteria</taxon>
        <taxon>Pseudomonadati</taxon>
        <taxon>Bacteroidota</taxon>
        <taxon>Flavobacteriia</taxon>
        <taxon>Flavobacteriales</taxon>
        <taxon>Weeksellaceae</taxon>
        <taxon>Chryseobacterium group</taxon>
        <taxon>Chryseobacterium</taxon>
    </lineage>
</organism>
<dbReference type="EMBL" id="JAUHGV010000001">
    <property type="protein sequence ID" value="MDN4011105.1"/>
    <property type="molecule type" value="Genomic_DNA"/>
</dbReference>
<sequence>MNKILNTIKKIFGILWIAIALVVGYFGITVMGIPKITSGKQEDLVFGIIILCVLMPIISGGMAIFGYYALIGEYSDDKV</sequence>
<comment type="caution">
    <text evidence="2">The sequence shown here is derived from an EMBL/GenBank/DDBJ whole genome shotgun (WGS) entry which is preliminary data.</text>
</comment>
<gene>
    <name evidence="2" type="ORF">QX233_01390</name>
</gene>
<keyword evidence="1" id="KW-0472">Membrane</keyword>
<protein>
    <submittedName>
        <fullName evidence="2">Uncharacterized protein</fullName>
    </submittedName>
</protein>
<dbReference type="RefSeq" id="WP_214589343.1">
    <property type="nucleotide sequence ID" value="NZ_JAUHGV010000001.1"/>
</dbReference>
<dbReference type="Pfam" id="PF20664">
    <property type="entry name" value="DUF6814"/>
    <property type="match status" value="1"/>
</dbReference>
<keyword evidence="1" id="KW-1133">Transmembrane helix</keyword>
<dbReference type="AlphaFoldDB" id="A0AAJ1VI55"/>
<dbReference type="Proteomes" id="UP001225933">
    <property type="component" value="Unassembled WGS sequence"/>
</dbReference>
<feature type="transmembrane region" description="Helical" evidence="1">
    <location>
        <begin position="45"/>
        <end position="70"/>
    </location>
</feature>
<feature type="transmembrane region" description="Helical" evidence="1">
    <location>
        <begin position="12"/>
        <end position="33"/>
    </location>
</feature>
<name>A0AAJ1VI55_9FLAO</name>
<proteinExistence type="predicted"/>
<evidence type="ECO:0000256" key="1">
    <source>
        <dbReference type="SAM" id="Phobius"/>
    </source>
</evidence>
<keyword evidence="1" id="KW-0812">Transmembrane</keyword>
<reference evidence="2" key="1">
    <citation type="submission" date="2023-06" db="EMBL/GenBank/DDBJ databases">
        <title>Two Chryseobacterium gambrini strains from China.</title>
        <authorList>
            <person name="Zeng J."/>
            <person name="Wu Y."/>
        </authorList>
    </citation>
    <scope>NUCLEOTIDE SEQUENCE</scope>
    <source>
        <strain evidence="2">SQ219</strain>
    </source>
</reference>
<evidence type="ECO:0000313" key="3">
    <source>
        <dbReference type="Proteomes" id="UP001225933"/>
    </source>
</evidence>